<dbReference type="Pfam" id="PF00326">
    <property type="entry name" value="Peptidase_S9"/>
    <property type="match status" value="1"/>
</dbReference>
<dbReference type="PANTHER" id="PTHR43056">
    <property type="entry name" value="PEPTIDASE S9 PROLYL OLIGOPEPTIDASE"/>
    <property type="match status" value="1"/>
</dbReference>
<name>A0A7M1T0F9_9MICO</name>
<proteinExistence type="predicted"/>
<dbReference type="PANTHER" id="PTHR43056:SF5">
    <property type="entry name" value="PEPTIDASE S9 PROLYL OLIGOPEPTIDASE CATALYTIC DOMAIN-CONTAINING PROTEIN"/>
    <property type="match status" value="1"/>
</dbReference>
<protein>
    <submittedName>
        <fullName evidence="2">S9 family peptidase</fullName>
    </submittedName>
</protein>
<accession>A0A7M1T0F9</accession>
<dbReference type="Gene3D" id="2.120.10.30">
    <property type="entry name" value="TolB, C-terminal domain"/>
    <property type="match status" value="1"/>
</dbReference>
<gene>
    <name evidence="2" type="ORF">IM660_10195</name>
</gene>
<dbReference type="EMBL" id="CP063169">
    <property type="protein sequence ID" value="QOR72704.1"/>
    <property type="molecule type" value="Genomic_DNA"/>
</dbReference>
<organism evidence="2 3">
    <name type="scientific">Ruania alkalisoli</name>
    <dbReference type="NCBI Taxonomy" id="2779775"/>
    <lineage>
        <taxon>Bacteria</taxon>
        <taxon>Bacillati</taxon>
        <taxon>Actinomycetota</taxon>
        <taxon>Actinomycetes</taxon>
        <taxon>Micrococcales</taxon>
        <taxon>Ruaniaceae</taxon>
        <taxon>Ruania</taxon>
    </lineage>
</organism>
<dbReference type="KEGG" id="halt:IM660_10195"/>
<dbReference type="InterPro" id="IPR001375">
    <property type="entry name" value="Peptidase_S9_cat"/>
</dbReference>
<dbReference type="InterPro" id="IPR011042">
    <property type="entry name" value="6-blade_b-propeller_TolB-like"/>
</dbReference>
<dbReference type="Gene3D" id="3.40.50.1820">
    <property type="entry name" value="alpha/beta hydrolase"/>
    <property type="match status" value="1"/>
</dbReference>
<sequence>MQRPDHRRVRPYGAWPSPISAHSLAAGTVRLSELTLVGADTYWVESRPWEEGRSVLVRRDSNGHVCDVPMPSPDGGTFDVRTRAHEYGGASYAATDSVIVTSRREDDRVYRIDLDPDGGTAAPVPLVAASGRRYADFELDTARGLVYAIAEDHGEPGAARTDPAATLVSIPLDGSAAHDPDLVTVLIRDSDFVTSPRLSPDGALLTWLSWNHPAMPWDSSELHVATVADGGTRLLHHRTVAGGPQVSVAEPMWTPAGDLVHVDDRTGWWNLYRTELDGAHRRTRPLHPSDAEFTVPQWGFGPRTIDMLGEDHLIAAYTVQGRRRLAAIRIDNGALEPWEGDWAPVRDVRAAPGRVVFIGAGPYRAEAVVELDLAAGTATVLRSTTDRELDEQSISVAEDVSWPSADGVAHGFLYRPTSAEWMASDAERPPLLVLSHGGPTGATSAGLDPAVQFWTTRGFAVLDVNYGGSTGYGRAYRERLRGRWGIVDVADCSSGARWLAQQGLVDPDRAAVRGGSAGGYTTLAALTFTQTFAAGASHYGIGDLEALAAHTHKFESRYLDSLVGPYPEKASTYRDRSPVHHVNQLSAPMILFQGTQDRVVPPEQARLMADAVRAAGMEVELVMFDGEGHGFRRADNRRSALEAELAFYGRVFGFSPTS</sequence>
<feature type="domain" description="Peptidase S9 prolyl oligopeptidase catalytic" evidence="1">
    <location>
        <begin position="450"/>
        <end position="653"/>
    </location>
</feature>
<evidence type="ECO:0000313" key="2">
    <source>
        <dbReference type="EMBL" id="QOR72704.1"/>
    </source>
</evidence>
<reference evidence="2 3" key="1">
    <citation type="submission" date="2020-10" db="EMBL/GenBank/DDBJ databases">
        <title>Haloactinobacterium sp. RN3S43, a bacterium isolated from saline soil.</title>
        <authorList>
            <person name="Sun J.-Q."/>
        </authorList>
    </citation>
    <scope>NUCLEOTIDE SEQUENCE [LARGE SCALE GENOMIC DNA]</scope>
    <source>
        <strain evidence="2 3">RN3S43</strain>
    </source>
</reference>
<dbReference type="GO" id="GO:0006508">
    <property type="term" value="P:proteolysis"/>
    <property type="evidence" value="ECO:0007669"/>
    <property type="project" value="InterPro"/>
</dbReference>
<dbReference type="SUPFAM" id="SSF53474">
    <property type="entry name" value="alpha/beta-Hydrolases"/>
    <property type="match status" value="1"/>
</dbReference>
<dbReference type="GO" id="GO:0008236">
    <property type="term" value="F:serine-type peptidase activity"/>
    <property type="evidence" value="ECO:0007669"/>
    <property type="project" value="InterPro"/>
</dbReference>
<dbReference type="InterPro" id="IPR050585">
    <property type="entry name" value="Xaa-Pro_dipeptidyl-ppase/CocE"/>
</dbReference>
<evidence type="ECO:0000259" key="1">
    <source>
        <dbReference type="Pfam" id="PF00326"/>
    </source>
</evidence>
<dbReference type="InterPro" id="IPR029058">
    <property type="entry name" value="AB_hydrolase_fold"/>
</dbReference>
<evidence type="ECO:0000313" key="3">
    <source>
        <dbReference type="Proteomes" id="UP000593758"/>
    </source>
</evidence>
<dbReference type="Proteomes" id="UP000593758">
    <property type="component" value="Chromosome"/>
</dbReference>
<dbReference type="AlphaFoldDB" id="A0A7M1T0F9"/>
<keyword evidence="3" id="KW-1185">Reference proteome</keyword>
<dbReference type="SUPFAM" id="SSF82171">
    <property type="entry name" value="DPP6 N-terminal domain-like"/>
    <property type="match status" value="1"/>
</dbReference>